<gene>
    <name evidence="3" type="ORF">D7Z94_06500</name>
</gene>
<dbReference type="PANTHER" id="PTHR44520:SF2">
    <property type="entry name" value="RESPONSE REGULATOR RCP1"/>
    <property type="match status" value="1"/>
</dbReference>
<comment type="caution">
    <text evidence="3">The sequence shown here is derived from an EMBL/GenBank/DDBJ whole genome shotgun (WGS) entry which is preliminary data.</text>
</comment>
<keyword evidence="4" id="KW-1185">Reference proteome</keyword>
<dbReference type="InterPro" id="IPR001789">
    <property type="entry name" value="Sig_transdc_resp-reg_receiver"/>
</dbReference>
<dbReference type="PROSITE" id="PS50110">
    <property type="entry name" value="RESPONSE_REGULATORY"/>
    <property type="match status" value="1"/>
</dbReference>
<evidence type="ECO:0000259" key="2">
    <source>
        <dbReference type="PROSITE" id="PS50110"/>
    </source>
</evidence>
<dbReference type="GO" id="GO:0000160">
    <property type="term" value="P:phosphorelay signal transduction system"/>
    <property type="evidence" value="ECO:0007669"/>
    <property type="project" value="InterPro"/>
</dbReference>
<dbReference type="OrthoDB" id="7631574at2"/>
<accession>A0A3B0CFJ2</accession>
<feature type="modified residue" description="4-aspartylphosphate" evidence="1">
    <location>
        <position position="53"/>
    </location>
</feature>
<proteinExistence type="predicted"/>
<reference evidence="3 4" key="1">
    <citation type="submission" date="2018-10" db="EMBL/GenBank/DDBJ databases">
        <title>Ulvibacterium marinum gen. nov., sp. nov., a novel marine bacterium of the family Flavobacteriaceae, isolated from a culture of the green alga Ulva prolifera.</title>
        <authorList>
            <person name="Zhang Z."/>
        </authorList>
    </citation>
    <scope>NUCLEOTIDE SEQUENCE [LARGE SCALE GENOMIC DNA]</scope>
    <source>
        <strain evidence="3 4">CCMM003</strain>
    </source>
</reference>
<name>A0A3B0CFJ2_9FLAO</name>
<dbReference type="Proteomes" id="UP000276603">
    <property type="component" value="Unassembled WGS sequence"/>
</dbReference>
<dbReference type="InterPro" id="IPR052893">
    <property type="entry name" value="TCS_response_regulator"/>
</dbReference>
<evidence type="ECO:0000256" key="1">
    <source>
        <dbReference type="PROSITE-ProRule" id="PRU00169"/>
    </source>
</evidence>
<dbReference type="PANTHER" id="PTHR44520">
    <property type="entry name" value="RESPONSE REGULATOR RCP1-RELATED"/>
    <property type="match status" value="1"/>
</dbReference>
<feature type="domain" description="Response regulatory" evidence="2">
    <location>
        <begin position="1"/>
        <end position="120"/>
    </location>
</feature>
<protein>
    <submittedName>
        <fullName evidence="3">Response regulator</fullName>
    </submittedName>
</protein>
<sequence>MIVDDDDDDIDFFCQAIRKIDPTYTCMSATDGEAALQKLQNETNALPDFIFLDLNMPRMDGKTCLRELKKQEKLKDIPVIIYTTSSHPQEREETLQLGAAHFLTKAYSIKMLQEGIRNVLEILGATNENSNISNI</sequence>
<evidence type="ECO:0000313" key="3">
    <source>
        <dbReference type="EMBL" id="RKN83698.1"/>
    </source>
</evidence>
<dbReference type="Pfam" id="PF00072">
    <property type="entry name" value="Response_reg"/>
    <property type="match status" value="1"/>
</dbReference>
<dbReference type="AlphaFoldDB" id="A0A3B0CFJ2"/>
<dbReference type="SUPFAM" id="SSF52172">
    <property type="entry name" value="CheY-like"/>
    <property type="match status" value="1"/>
</dbReference>
<dbReference type="SMART" id="SM00448">
    <property type="entry name" value="REC"/>
    <property type="match status" value="1"/>
</dbReference>
<keyword evidence="1" id="KW-0597">Phosphoprotein</keyword>
<dbReference type="InterPro" id="IPR011006">
    <property type="entry name" value="CheY-like_superfamily"/>
</dbReference>
<evidence type="ECO:0000313" key="4">
    <source>
        <dbReference type="Proteomes" id="UP000276603"/>
    </source>
</evidence>
<dbReference type="EMBL" id="RBCJ01000001">
    <property type="protein sequence ID" value="RKN83698.1"/>
    <property type="molecule type" value="Genomic_DNA"/>
</dbReference>
<organism evidence="3 4">
    <name type="scientific">Ulvibacterium marinum</name>
    <dbReference type="NCBI Taxonomy" id="2419782"/>
    <lineage>
        <taxon>Bacteria</taxon>
        <taxon>Pseudomonadati</taxon>
        <taxon>Bacteroidota</taxon>
        <taxon>Flavobacteriia</taxon>
        <taxon>Flavobacteriales</taxon>
        <taxon>Flavobacteriaceae</taxon>
        <taxon>Ulvibacterium</taxon>
    </lineage>
</organism>
<dbReference type="Gene3D" id="3.40.50.2300">
    <property type="match status" value="1"/>
</dbReference>